<keyword evidence="2" id="KW-1185">Reference proteome</keyword>
<accession>K6PQ41</accession>
<reference evidence="1" key="2">
    <citation type="submission" date="2012-10" db="EMBL/GenBank/DDBJ databases">
        <title>Improved high-quality draft of Thermaerobacter subterraneus C21, DSM 13965.</title>
        <authorList>
            <consortium name="DOE Joint Genome Institute"/>
            <person name="Eisen J."/>
            <person name="Huntemann M."/>
            <person name="Wei C.-L."/>
            <person name="Han J."/>
            <person name="Detter J.C."/>
            <person name="Han C."/>
            <person name="Tapia R."/>
            <person name="Chen A."/>
            <person name="Kyrpides N."/>
            <person name="Mavromatis K."/>
            <person name="Markowitz V."/>
            <person name="Szeto E."/>
            <person name="Ivanova N."/>
            <person name="Mikhailova N."/>
            <person name="Ovchinnikova G."/>
            <person name="Pagani I."/>
            <person name="Pati A."/>
            <person name="Goodwin L."/>
            <person name="Nordberg H.P."/>
            <person name="Cantor M.N."/>
            <person name="Hua S.X."/>
            <person name="Woyke T."/>
            <person name="Eisen J."/>
            <person name="Klenk H.-P."/>
        </authorList>
    </citation>
    <scope>NUCLEOTIDE SEQUENCE [LARGE SCALE GENOMIC DNA]</scope>
    <source>
        <strain evidence="1">DSM 13965</strain>
    </source>
</reference>
<evidence type="ECO:0000313" key="2">
    <source>
        <dbReference type="Proteomes" id="UP000005710"/>
    </source>
</evidence>
<reference evidence="1" key="1">
    <citation type="submission" date="2010-10" db="EMBL/GenBank/DDBJ databases">
        <authorList>
            <consortium name="US DOE Joint Genome Institute (JGI-PGF)"/>
            <person name="Lucas S."/>
            <person name="Copeland A."/>
            <person name="Lapidus A."/>
            <person name="Bruce D."/>
            <person name="Goodwin L."/>
            <person name="Pitluck S."/>
            <person name="Kyrpides N."/>
            <person name="Mavromatis K."/>
            <person name="Detter J.C."/>
            <person name="Han C."/>
            <person name="Land M."/>
            <person name="Hauser L."/>
            <person name="Markowitz V."/>
            <person name="Cheng J.-F."/>
            <person name="Hugenholtz P."/>
            <person name="Woyke T."/>
            <person name="Wu D."/>
            <person name="Pukall R."/>
            <person name="Wahrenburg C."/>
            <person name="Brambilla E."/>
            <person name="Klenk H.-P."/>
            <person name="Eisen J.A."/>
        </authorList>
    </citation>
    <scope>NUCLEOTIDE SEQUENCE [LARGE SCALE GENOMIC DNA]</scope>
    <source>
        <strain evidence="1">DSM 13965</strain>
    </source>
</reference>
<sequence>MDLAVEPQVAGILAGVGLDAQTLCRLLAGAGFDPAGAGVRAVHRDRR</sequence>
<evidence type="ECO:0000313" key="1">
    <source>
        <dbReference type="EMBL" id="EKP95032.1"/>
    </source>
</evidence>
<dbReference type="AlphaFoldDB" id="K6PQ41"/>
<protein>
    <submittedName>
        <fullName evidence="1">Uncharacterized protein</fullName>
    </submittedName>
</protein>
<proteinExistence type="predicted"/>
<dbReference type="EMBL" id="AENY02000002">
    <property type="protein sequence ID" value="EKP95032.1"/>
    <property type="molecule type" value="Genomic_DNA"/>
</dbReference>
<dbReference type="Proteomes" id="UP000005710">
    <property type="component" value="Unassembled WGS sequence"/>
</dbReference>
<name>K6PQ41_9FIRM</name>
<gene>
    <name evidence="1" type="ORF">ThesuDRAFT_00758</name>
</gene>
<dbReference type="HOGENOM" id="CLU_3174264_0_0_9"/>
<dbReference type="STRING" id="867903.ThesuDRAFT_00758"/>
<comment type="caution">
    <text evidence="1">The sequence shown here is derived from an EMBL/GenBank/DDBJ whole genome shotgun (WGS) entry which is preliminary data.</text>
</comment>
<dbReference type="RefSeq" id="WP_006903031.1">
    <property type="nucleotide sequence ID" value="NZ_JH976535.1"/>
</dbReference>
<organism evidence="1 2">
    <name type="scientific">Thermaerobacter subterraneus DSM 13965</name>
    <dbReference type="NCBI Taxonomy" id="867903"/>
    <lineage>
        <taxon>Bacteria</taxon>
        <taxon>Bacillati</taxon>
        <taxon>Bacillota</taxon>
        <taxon>Clostridia</taxon>
        <taxon>Eubacteriales</taxon>
        <taxon>Clostridiales Family XVII. Incertae Sedis</taxon>
        <taxon>Thermaerobacter</taxon>
    </lineage>
</organism>